<name>A0AAW2C9R8_9ROSI</name>
<evidence type="ECO:0000313" key="3">
    <source>
        <dbReference type="Proteomes" id="UP001459277"/>
    </source>
</evidence>
<gene>
    <name evidence="2" type="ORF">SO802_024718</name>
</gene>
<keyword evidence="1" id="KW-1133">Transmembrane helix</keyword>
<dbReference type="EMBL" id="JAZDWU010000008">
    <property type="protein sequence ID" value="KAK9995015.1"/>
    <property type="molecule type" value="Genomic_DNA"/>
</dbReference>
<dbReference type="Proteomes" id="UP001459277">
    <property type="component" value="Unassembled WGS sequence"/>
</dbReference>
<organism evidence="2 3">
    <name type="scientific">Lithocarpus litseifolius</name>
    <dbReference type="NCBI Taxonomy" id="425828"/>
    <lineage>
        <taxon>Eukaryota</taxon>
        <taxon>Viridiplantae</taxon>
        <taxon>Streptophyta</taxon>
        <taxon>Embryophyta</taxon>
        <taxon>Tracheophyta</taxon>
        <taxon>Spermatophyta</taxon>
        <taxon>Magnoliopsida</taxon>
        <taxon>eudicotyledons</taxon>
        <taxon>Gunneridae</taxon>
        <taxon>Pentapetalae</taxon>
        <taxon>rosids</taxon>
        <taxon>fabids</taxon>
        <taxon>Fagales</taxon>
        <taxon>Fagaceae</taxon>
        <taxon>Lithocarpus</taxon>
    </lineage>
</organism>
<evidence type="ECO:0000256" key="1">
    <source>
        <dbReference type="SAM" id="Phobius"/>
    </source>
</evidence>
<accession>A0AAW2C9R8</accession>
<protein>
    <submittedName>
        <fullName evidence="2">Uncharacterized protein</fullName>
    </submittedName>
</protein>
<comment type="caution">
    <text evidence="2">The sequence shown here is derived from an EMBL/GenBank/DDBJ whole genome shotgun (WGS) entry which is preliminary data.</text>
</comment>
<reference evidence="2 3" key="1">
    <citation type="submission" date="2024-01" db="EMBL/GenBank/DDBJ databases">
        <title>A telomere-to-telomere, gap-free genome of sweet tea (Lithocarpus litseifolius).</title>
        <authorList>
            <person name="Zhou J."/>
        </authorList>
    </citation>
    <scope>NUCLEOTIDE SEQUENCE [LARGE SCALE GENOMIC DNA]</scope>
    <source>
        <strain evidence="2">Zhou-2022a</strain>
        <tissue evidence="2">Leaf</tissue>
    </source>
</reference>
<dbReference type="AlphaFoldDB" id="A0AAW2C9R8"/>
<keyword evidence="3" id="KW-1185">Reference proteome</keyword>
<evidence type="ECO:0000313" key="2">
    <source>
        <dbReference type="EMBL" id="KAK9995015.1"/>
    </source>
</evidence>
<keyword evidence="1" id="KW-0472">Membrane</keyword>
<proteinExistence type="predicted"/>
<sequence length="138" mass="15474">MAVCNSLSLSILYDNSVPKFSSNPSQTRAKVLMKLKAIASTPNKLYGRNWGKSCSPTKINAGLSAIEPDLNEDLVDRWRTNDVDPILSPSTSSLFLFRSLCVTLSDFLFLFLGVYRRILSMVYIMGTTRTTKPMKKKE</sequence>
<feature type="transmembrane region" description="Helical" evidence="1">
    <location>
        <begin position="95"/>
        <end position="115"/>
    </location>
</feature>
<keyword evidence="1" id="KW-0812">Transmembrane</keyword>